<feature type="compositionally biased region" description="Low complexity" evidence="2">
    <location>
        <begin position="288"/>
        <end position="298"/>
    </location>
</feature>
<dbReference type="GeneID" id="40309349"/>
<organism evidence="4 5">
    <name type="scientific">Besnoitia besnoiti</name>
    <name type="common">Apicomplexan protozoan</name>
    <dbReference type="NCBI Taxonomy" id="94643"/>
    <lineage>
        <taxon>Eukaryota</taxon>
        <taxon>Sar</taxon>
        <taxon>Alveolata</taxon>
        <taxon>Apicomplexa</taxon>
        <taxon>Conoidasida</taxon>
        <taxon>Coccidia</taxon>
        <taxon>Eucoccidiorida</taxon>
        <taxon>Eimeriorina</taxon>
        <taxon>Sarcocystidae</taxon>
        <taxon>Besnoitia</taxon>
    </lineage>
</organism>
<protein>
    <submittedName>
        <fullName evidence="4">CBF/Mak21 family protein</fullName>
    </submittedName>
</protein>
<feature type="compositionally biased region" description="Low complexity" evidence="2">
    <location>
        <begin position="207"/>
        <end position="218"/>
    </location>
</feature>
<dbReference type="Proteomes" id="UP000224006">
    <property type="component" value="Chromosome III"/>
</dbReference>
<feature type="region of interest" description="Disordered" evidence="2">
    <location>
        <begin position="280"/>
        <end position="304"/>
    </location>
</feature>
<gene>
    <name evidence="4" type="ORF">BESB_044190</name>
</gene>
<evidence type="ECO:0000313" key="4">
    <source>
        <dbReference type="EMBL" id="PFH36227.1"/>
    </source>
</evidence>
<keyword evidence="5" id="KW-1185">Reference proteome</keyword>
<evidence type="ECO:0000313" key="5">
    <source>
        <dbReference type="Proteomes" id="UP000224006"/>
    </source>
</evidence>
<dbReference type="GO" id="GO:0042254">
    <property type="term" value="P:ribosome biogenesis"/>
    <property type="evidence" value="ECO:0007669"/>
    <property type="project" value="InterPro"/>
</dbReference>
<dbReference type="VEuPathDB" id="ToxoDB:BESB_044190"/>
<dbReference type="GO" id="GO:0030692">
    <property type="term" value="C:Noc4p-Nop14p complex"/>
    <property type="evidence" value="ECO:0007669"/>
    <property type="project" value="TreeGrafter"/>
</dbReference>
<sequence>MASVSSSARAEVVATAKSLLLKCQQAVSVEDLLSSLEAFFLLLKRESQGKGDLRFLLRSTSAGGAERRAGQNDKFTLWLLQAFEQFQKILDNLLTRGDADRRADAEDDSDELQAVALRFYMRLLLHEHSLALAHAGSVSRCEKITFPLASFQLLVSHVLHTPRFSPRLCDAFLKDYLCRYTDLRYNFLLAARKILSAQSFRKKSAADAAAENPDSAADASDEACGAREGDSEDDEAAECQAGTATRDKASGDAWYVWKQGSLEELGRRLYPLLVRLPAPEKRKEKQRSAASPSPSAAADADHLDFPDDDADMLATLSRQAAPSAPACVCFLSNVKTAKSGDPSAYRALYQEVWLSYLRNLPRDAAMTQSILHAVPKVLLPYMSNPLLLSDFFLDSFHTKDATKPVAVLALSGLFFLLAKHRLGDPDALFSSASPSEADRRPDAADESLEAAPGAPSSQRVCFHFYQRLYQLVTPASFAVCKNARFLRLLSCALRSSLLPNSLVAAFIKKCARVACLVAPASALYLVALVCSLLKKHSSVCISLLDVHPRLAAQLVVDGDAFDFDNLSLRDCANSASCGIRQRADAAAAPAEEAKDAQDADPMAALLRRCLPRHLALDKKGVLSCVKHQAQMSLWELDFLKAHFFHAVRQLSCMMECDPTKKSAGKESAIDIEDYLHLNLRTLLGRELKAAAKAKTVSTVFKTDERREEDIENLANVAVACARKRRKLK</sequence>
<dbReference type="KEGG" id="bbes:BESB_044190"/>
<dbReference type="STRING" id="94643.A0A2A9MKS5"/>
<evidence type="ECO:0000256" key="1">
    <source>
        <dbReference type="ARBA" id="ARBA00007797"/>
    </source>
</evidence>
<comment type="caution">
    <text evidence="4">The sequence shown here is derived from an EMBL/GenBank/DDBJ whole genome shotgun (WGS) entry which is preliminary data.</text>
</comment>
<dbReference type="GO" id="GO:0032040">
    <property type="term" value="C:small-subunit processome"/>
    <property type="evidence" value="ECO:0007669"/>
    <property type="project" value="TreeGrafter"/>
</dbReference>
<dbReference type="Pfam" id="PF03914">
    <property type="entry name" value="CBF"/>
    <property type="match status" value="1"/>
</dbReference>
<dbReference type="InterPro" id="IPR005612">
    <property type="entry name" value="CCAAT-binding_factor"/>
</dbReference>
<evidence type="ECO:0000256" key="2">
    <source>
        <dbReference type="SAM" id="MobiDB-lite"/>
    </source>
</evidence>
<accession>A0A2A9MKS5</accession>
<dbReference type="EMBL" id="NWUJ01000003">
    <property type="protein sequence ID" value="PFH36227.1"/>
    <property type="molecule type" value="Genomic_DNA"/>
</dbReference>
<name>A0A2A9MKS5_BESBE</name>
<dbReference type="OrthoDB" id="10263185at2759"/>
<proteinExistence type="inferred from homology"/>
<reference evidence="4 5" key="1">
    <citation type="submission" date="2017-09" db="EMBL/GenBank/DDBJ databases">
        <title>Genome sequencing of Besnoitia besnoiti strain Bb-Ger1.</title>
        <authorList>
            <person name="Schares G."/>
            <person name="Venepally P."/>
            <person name="Lorenzi H.A."/>
        </authorList>
    </citation>
    <scope>NUCLEOTIDE SEQUENCE [LARGE SCALE GENOMIC DNA]</scope>
    <source>
        <strain evidence="4 5">Bb-Ger1</strain>
    </source>
</reference>
<dbReference type="RefSeq" id="XP_029220236.1">
    <property type="nucleotide sequence ID" value="XM_029362870.1"/>
</dbReference>
<dbReference type="PANTHER" id="PTHR12455:SF0">
    <property type="entry name" value="NUCLEOLAR COMPLEX PROTEIN 4 HOMOLOG"/>
    <property type="match status" value="1"/>
</dbReference>
<feature type="domain" description="CCAAT-binding factor" evidence="3">
    <location>
        <begin position="460"/>
        <end position="650"/>
    </location>
</feature>
<dbReference type="AlphaFoldDB" id="A0A2A9MKS5"/>
<dbReference type="PANTHER" id="PTHR12455">
    <property type="entry name" value="NUCLEOLAR COMPLEX PROTEIN 4"/>
    <property type="match status" value="1"/>
</dbReference>
<feature type="region of interest" description="Disordered" evidence="2">
    <location>
        <begin position="430"/>
        <end position="453"/>
    </location>
</feature>
<comment type="similarity">
    <text evidence="1">Belongs to the CBF/MAK21 family.</text>
</comment>
<feature type="region of interest" description="Disordered" evidence="2">
    <location>
        <begin position="207"/>
        <end position="244"/>
    </location>
</feature>
<dbReference type="InterPro" id="IPR027193">
    <property type="entry name" value="Noc4"/>
</dbReference>
<evidence type="ECO:0000259" key="3">
    <source>
        <dbReference type="Pfam" id="PF03914"/>
    </source>
</evidence>